<name>A0AA46YZK9_BACT4</name>
<proteinExistence type="predicted"/>
<dbReference type="Proteomes" id="UP001156216">
    <property type="component" value="Chromosome"/>
</dbReference>
<protein>
    <submittedName>
        <fullName evidence="1">Uncharacterized protein</fullName>
    </submittedName>
</protein>
<reference evidence="1" key="1">
    <citation type="submission" date="2021-06" db="EMBL/GenBank/DDBJ databases">
        <title>Interrogation of the integrated mobile genetic elements in gut-associated Bacteroides with a consensus prediction approach.</title>
        <authorList>
            <person name="Campbell D.E."/>
            <person name="Leigh J.R."/>
            <person name="Kim T."/>
            <person name="England W."/>
            <person name="Whitaker R.J."/>
            <person name="Degnan P.H."/>
        </authorList>
    </citation>
    <scope>NUCLEOTIDE SEQUENCE</scope>
    <source>
        <strain evidence="1">VPI-BTDOT2</strain>
    </source>
</reference>
<accession>A0AA46YZK9</accession>
<dbReference type="RefSeq" id="WP_165938333.1">
    <property type="nucleotide sequence ID" value="NZ_CP083681.1"/>
</dbReference>
<evidence type="ECO:0000313" key="1">
    <source>
        <dbReference type="EMBL" id="UYU69636.1"/>
    </source>
</evidence>
<sequence length="57" mass="6445">METKSYKISDSGYNPKIQITTGAFSTKYFHENSAVKNTTAEIMKNRTITISNTIKKI</sequence>
<dbReference type="EMBL" id="CP083681">
    <property type="protein sequence ID" value="UYU69636.1"/>
    <property type="molecule type" value="Genomic_DNA"/>
</dbReference>
<gene>
    <name evidence="1" type="ORF">KQP59_15210</name>
</gene>
<organism evidence="1 2">
    <name type="scientific">Bacteroides thetaiotaomicron</name>
    <dbReference type="NCBI Taxonomy" id="818"/>
    <lineage>
        <taxon>Bacteria</taxon>
        <taxon>Pseudomonadati</taxon>
        <taxon>Bacteroidota</taxon>
        <taxon>Bacteroidia</taxon>
        <taxon>Bacteroidales</taxon>
        <taxon>Bacteroidaceae</taxon>
        <taxon>Bacteroides</taxon>
    </lineage>
</organism>
<evidence type="ECO:0000313" key="2">
    <source>
        <dbReference type="Proteomes" id="UP001156216"/>
    </source>
</evidence>
<dbReference type="AlphaFoldDB" id="A0AA46YZK9"/>